<proteinExistence type="inferred from homology"/>
<comment type="similarity">
    <text evidence="5 22">Belongs to the D-alanine--D-alanine ligase family.</text>
</comment>
<dbReference type="GO" id="GO:0008360">
    <property type="term" value="P:regulation of cell shape"/>
    <property type="evidence" value="ECO:0007669"/>
    <property type="project" value="UniProtKB-KW"/>
</dbReference>
<accession>A0A6N4TLT8</accession>
<dbReference type="Pfam" id="PF01820">
    <property type="entry name" value="Dala_Dala_lig_N"/>
    <property type="match status" value="1"/>
</dbReference>
<evidence type="ECO:0000256" key="21">
    <source>
        <dbReference type="ARBA" id="ARBA00077154"/>
    </source>
</evidence>
<evidence type="ECO:0000256" key="7">
    <source>
        <dbReference type="ARBA" id="ARBA00022490"/>
    </source>
</evidence>
<dbReference type="SUPFAM" id="SSF52440">
    <property type="entry name" value="PreATP-grasp domain"/>
    <property type="match status" value="1"/>
</dbReference>
<feature type="domain" description="ATP-grasp" evidence="26">
    <location>
        <begin position="142"/>
        <end position="349"/>
    </location>
</feature>
<dbReference type="PANTHER" id="PTHR23132:SF25">
    <property type="entry name" value="D-ALANINE--D-ALANINE LIGASE A"/>
    <property type="match status" value="1"/>
</dbReference>
<keyword evidence="12 24" id="KW-0460">Magnesium</keyword>
<evidence type="ECO:0000256" key="3">
    <source>
        <dbReference type="ARBA" id="ARBA00004496"/>
    </source>
</evidence>
<dbReference type="Proteomes" id="UP000464754">
    <property type="component" value="Chromosome"/>
</dbReference>
<dbReference type="Gene3D" id="3.40.50.20">
    <property type="match status" value="1"/>
</dbReference>
<evidence type="ECO:0000256" key="4">
    <source>
        <dbReference type="ARBA" id="ARBA00004752"/>
    </source>
</evidence>
<comment type="cofactor">
    <cofactor evidence="24">
        <name>Mg(2+)</name>
        <dbReference type="ChEBI" id="CHEBI:18420"/>
    </cofactor>
    <cofactor evidence="24">
        <name>Mn(2+)</name>
        <dbReference type="ChEBI" id="CHEBI:29035"/>
    </cofactor>
    <text evidence="24">Binds 2 magnesium or manganese ions per subunit.</text>
</comment>
<feature type="active site" evidence="23">
    <location>
        <position position="188"/>
    </location>
</feature>
<dbReference type="InterPro" id="IPR013815">
    <property type="entry name" value="ATP_grasp_subdomain_1"/>
</dbReference>
<comment type="catalytic activity">
    <reaction evidence="17 22">
        <text>2 D-alanine + ATP = D-alanyl-D-alanine + ADP + phosphate + H(+)</text>
        <dbReference type="Rhea" id="RHEA:11224"/>
        <dbReference type="ChEBI" id="CHEBI:15378"/>
        <dbReference type="ChEBI" id="CHEBI:30616"/>
        <dbReference type="ChEBI" id="CHEBI:43474"/>
        <dbReference type="ChEBI" id="CHEBI:57416"/>
        <dbReference type="ChEBI" id="CHEBI:57822"/>
        <dbReference type="ChEBI" id="CHEBI:456216"/>
        <dbReference type="EC" id="6.3.2.4"/>
    </reaction>
</comment>
<organism evidence="27 28">
    <name type="scientific">Amedibacterium intestinale</name>
    <dbReference type="NCBI Taxonomy" id="2583452"/>
    <lineage>
        <taxon>Bacteria</taxon>
        <taxon>Bacillati</taxon>
        <taxon>Bacillota</taxon>
        <taxon>Erysipelotrichia</taxon>
        <taxon>Erysipelotrichales</taxon>
        <taxon>Erysipelotrichaceae</taxon>
        <taxon>Amedibacterium</taxon>
    </lineage>
</organism>
<keyword evidence="11 25" id="KW-0067">ATP-binding</keyword>
<evidence type="ECO:0000256" key="12">
    <source>
        <dbReference type="ARBA" id="ARBA00022842"/>
    </source>
</evidence>
<sequence>MKLRVLVVFGGVSVEHEVSIISALQAIEVLQVKYDVIPLYIAKTGVMYSDPSFLDIETFQNIDDVLQNKKPVHIIKHEQNGMLVYKKKFALQKIPFDIVFPILHGTNGEDGSFQGFLKTLDVPFAGCDVLGGALGQNKAVMKMVLQDRGLPIVPWFYWEEHQTMEEAFVQKVKRLGYPVIIKPANLGSSVGIHWVEDEEQLLTAMKDAFLYDAVVVIEKAIVHLKEINCSVLGDKTQCKTSVLEEVVKEDEILSFRDKYERGEKGKGMASLKRKIPADISSDMEEEIKQYAVNTFHALQCEGVCRIDFLIDCDGSIYVNEINTIPGSLSCYLWEKSGVSFSKLLDDVLQMGLKKYRISHNKIHSWNTNLLSMYEKGQGKLK</sequence>
<comment type="cofactor">
    <cofactor evidence="1">
        <name>Mn(2+)</name>
        <dbReference type="ChEBI" id="CHEBI:29035"/>
    </cofactor>
</comment>
<protein>
    <recommendedName>
        <fullName evidence="19 22">D-alanine--D-alanine ligase</fullName>
        <ecNumber evidence="6 22">6.3.2.4</ecNumber>
    </recommendedName>
    <alternativeName>
        <fullName evidence="21 22">D-Ala-D-Ala ligase</fullName>
    </alternativeName>
    <alternativeName>
        <fullName evidence="20 22">D-alanylalanine synthetase</fullName>
    </alternativeName>
</protein>
<evidence type="ECO:0000256" key="16">
    <source>
        <dbReference type="ARBA" id="ARBA00023316"/>
    </source>
</evidence>
<dbReference type="GO" id="GO:0005524">
    <property type="term" value="F:ATP binding"/>
    <property type="evidence" value="ECO:0007669"/>
    <property type="project" value="UniProtKB-UniRule"/>
</dbReference>
<evidence type="ECO:0000256" key="2">
    <source>
        <dbReference type="ARBA" id="ARBA00003921"/>
    </source>
</evidence>
<evidence type="ECO:0000256" key="5">
    <source>
        <dbReference type="ARBA" id="ARBA00010871"/>
    </source>
</evidence>
<dbReference type="InterPro" id="IPR011127">
    <property type="entry name" value="Dala_Dala_lig_N"/>
</dbReference>
<evidence type="ECO:0000256" key="19">
    <source>
        <dbReference type="ARBA" id="ARBA00068427"/>
    </source>
</evidence>
<dbReference type="InterPro" id="IPR011761">
    <property type="entry name" value="ATP-grasp"/>
</dbReference>
<keyword evidence="9 24" id="KW-0479">Metal-binding</keyword>
<dbReference type="PANTHER" id="PTHR23132">
    <property type="entry name" value="D-ALANINE--D-ALANINE LIGASE"/>
    <property type="match status" value="1"/>
</dbReference>
<dbReference type="GO" id="GO:0005829">
    <property type="term" value="C:cytosol"/>
    <property type="evidence" value="ECO:0007669"/>
    <property type="project" value="TreeGrafter"/>
</dbReference>
<dbReference type="NCBIfam" id="TIGR01205">
    <property type="entry name" value="D_ala_D_alaTIGR"/>
    <property type="match status" value="1"/>
</dbReference>
<keyword evidence="8 22" id="KW-0436">Ligase</keyword>
<evidence type="ECO:0000256" key="14">
    <source>
        <dbReference type="ARBA" id="ARBA00022984"/>
    </source>
</evidence>
<dbReference type="PIRSF" id="PIRSF039102">
    <property type="entry name" value="Ddl/VanB"/>
    <property type="match status" value="1"/>
</dbReference>
<dbReference type="InterPro" id="IPR016185">
    <property type="entry name" value="PreATP-grasp_dom_sf"/>
</dbReference>
<dbReference type="RefSeq" id="WP_118361465.1">
    <property type="nucleotide sequence ID" value="NZ_AP019695.1"/>
</dbReference>
<evidence type="ECO:0000256" key="10">
    <source>
        <dbReference type="ARBA" id="ARBA00022741"/>
    </source>
</evidence>
<dbReference type="InterPro" id="IPR011095">
    <property type="entry name" value="Dala_Dala_lig_C"/>
</dbReference>
<feature type="binding site" evidence="24">
    <location>
        <position position="322"/>
    </location>
    <ligand>
        <name>Mg(2+)</name>
        <dbReference type="ChEBI" id="CHEBI:18420"/>
        <label>2</label>
    </ligand>
</feature>
<dbReference type="GO" id="GO:0008716">
    <property type="term" value="F:D-alanine-D-alanine ligase activity"/>
    <property type="evidence" value="ECO:0007669"/>
    <property type="project" value="UniProtKB-UniRule"/>
</dbReference>
<comment type="pathway">
    <text evidence="18">Glycan biosynthesis.</text>
</comment>
<dbReference type="GO" id="GO:0046872">
    <property type="term" value="F:metal ion binding"/>
    <property type="evidence" value="ECO:0007669"/>
    <property type="project" value="UniProtKB-KW"/>
</dbReference>
<dbReference type="NCBIfam" id="NF002528">
    <property type="entry name" value="PRK01966.1-4"/>
    <property type="match status" value="1"/>
</dbReference>
<evidence type="ECO:0000259" key="26">
    <source>
        <dbReference type="PROSITE" id="PS50975"/>
    </source>
</evidence>
<evidence type="ECO:0000256" key="24">
    <source>
        <dbReference type="PIRSR" id="PIRSR039102-3"/>
    </source>
</evidence>
<dbReference type="HAMAP" id="MF_00047">
    <property type="entry name" value="Dala_Dala_lig"/>
    <property type="match status" value="1"/>
</dbReference>
<dbReference type="Gene3D" id="3.30.1490.20">
    <property type="entry name" value="ATP-grasp fold, A domain"/>
    <property type="match status" value="1"/>
</dbReference>
<evidence type="ECO:0000256" key="15">
    <source>
        <dbReference type="ARBA" id="ARBA00023211"/>
    </source>
</evidence>
<evidence type="ECO:0000256" key="20">
    <source>
        <dbReference type="ARBA" id="ARBA00076288"/>
    </source>
</evidence>
<dbReference type="EC" id="6.3.2.4" evidence="6 22"/>
<dbReference type="Pfam" id="PF07478">
    <property type="entry name" value="Dala_Dala_lig_C"/>
    <property type="match status" value="1"/>
</dbReference>
<evidence type="ECO:0000256" key="9">
    <source>
        <dbReference type="ARBA" id="ARBA00022723"/>
    </source>
</evidence>
<evidence type="ECO:0000256" key="25">
    <source>
        <dbReference type="PROSITE-ProRule" id="PRU00409"/>
    </source>
</evidence>
<comment type="function">
    <text evidence="2 22">Cell wall formation.</text>
</comment>
<dbReference type="SUPFAM" id="SSF56059">
    <property type="entry name" value="Glutathione synthetase ATP-binding domain-like"/>
    <property type="match status" value="1"/>
</dbReference>
<feature type="binding site" evidence="24">
    <location>
        <position position="307"/>
    </location>
    <ligand>
        <name>Mg(2+)</name>
        <dbReference type="ChEBI" id="CHEBI:18420"/>
        <label>1</label>
    </ligand>
</feature>
<evidence type="ECO:0000313" key="28">
    <source>
        <dbReference type="Proteomes" id="UP000464754"/>
    </source>
</evidence>
<keyword evidence="14 22" id="KW-0573">Peptidoglycan synthesis</keyword>
<evidence type="ECO:0000256" key="8">
    <source>
        <dbReference type="ARBA" id="ARBA00022598"/>
    </source>
</evidence>
<evidence type="ECO:0000313" key="27">
    <source>
        <dbReference type="EMBL" id="BBK23687.1"/>
    </source>
</evidence>
<evidence type="ECO:0000256" key="6">
    <source>
        <dbReference type="ARBA" id="ARBA00012216"/>
    </source>
</evidence>
<dbReference type="GO" id="GO:0009252">
    <property type="term" value="P:peptidoglycan biosynthetic process"/>
    <property type="evidence" value="ECO:0007669"/>
    <property type="project" value="UniProtKB-UniRule"/>
</dbReference>
<dbReference type="PROSITE" id="PS00843">
    <property type="entry name" value="DALA_DALA_LIGASE_1"/>
    <property type="match status" value="1"/>
</dbReference>
<dbReference type="PROSITE" id="PS00844">
    <property type="entry name" value="DALA_DALA_LIGASE_2"/>
    <property type="match status" value="1"/>
</dbReference>
<keyword evidence="13 22" id="KW-0133">Cell shape</keyword>
<dbReference type="AlphaFoldDB" id="A0A6N4TLT8"/>
<keyword evidence="28" id="KW-1185">Reference proteome</keyword>
<keyword evidence="7 22" id="KW-0963">Cytoplasm</keyword>
<name>A0A6N4TLT8_9FIRM</name>
<dbReference type="EMBL" id="AP019695">
    <property type="protein sequence ID" value="BBK23687.1"/>
    <property type="molecule type" value="Genomic_DNA"/>
</dbReference>
<evidence type="ECO:0000256" key="17">
    <source>
        <dbReference type="ARBA" id="ARBA00047614"/>
    </source>
</evidence>
<evidence type="ECO:0000256" key="23">
    <source>
        <dbReference type="PIRSR" id="PIRSR039102-1"/>
    </source>
</evidence>
<reference evidence="28" key="1">
    <citation type="submission" date="2019-05" db="EMBL/GenBank/DDBJ databases">
        <title>Complete genome sequencing of Absiella argi strain JCM 30884.</title>
        <authorList>
            <person name="Sakamoto M."/>
            <person name="Murakami T."/>
            <person name="Mori H."/>
        </authorList>
    </citation>
    <scope>NUCLEOTIDE SEQUENCE [LARGE SCALE GENOMIC DNA]</scope>
    <source>
        <strain evidence="28">JCM 30884</strain>
    </source>
</reference>
<dbReference type="InterPro" id="IPR000291">
    <property type="entry name" value="D-Ala_lig_Van_CS"/>
</dbReference>
<dbReference type="KEGG" id="aarg:Aargi30884_25900"/>
<evidence type="ECO:0000256" key="13">
    <source>
        <dbReference type="ARBA" id="ARBA00022960"/>
    </source>
</evidence>
<keyword evidence="10 25" id="KW-0547">Nucleotide-binding</keyword>
<keyword evidence="16 22" id="KW-0961">Cell wall biogenesis/degradation</keyword>
<evidence type="ECO:0000256" key="1">
    <source>
        <dbReference type="ARBA" id="ARBA00001936"/>
    </source>
</evidence>
<dbReference type="Gene3D" id="3.30.470.20">
    <property type="entry name" value="ATP-grasp fold, B domain"/>
    <property type="match status" value="1"/>
</dbReference>
<comment type="subcellular location">
    <subcellularLocation>
        <location evidence="3 22">Cytoplasm</location>
    </subcellularLocation>
</comment>
<evidence type="ECO:0000256" key="22">
    <source>
        <dbReference type="HAMAP-Rule" id="MF_00047"/>
    </source>
</evidence>
<evidence type="ECO:0000256" key="11">
    <source>
        <dbReference type="ARBA" id="ARBA00022840"/>
    </source>
</evidence>
<feature type="active site" evidence="23">
    <location>
        <position position="15"/>
    </location>
</feature>
<feature type="binding site" evidence="24">
    <location>
        <position position="320"/>
    </location>
    <ligand>
        <name>Mg(2+)</name>
        <dbReference type="ChEBI" id="CHEBI:18420"/>
        <label>2</label>
    </ligand>
</feature>
<gene>
    <name evidence="22 27" type="primary">ddl</name>
    <name evidence="27" type="ORF">Aargi30884_25900</name>
</gene>
<keyword evidence="15 24" id="KW-0464">Manganese</keyword>
<feature type="active site" evidence="23">
    <location>
        <position position="327"/>
    </location>
</feature>
<evidence type="ECO:0000256" key="18">
    <source>
        <dbReference type="ARBA" id="ARBA00060592"/>
    </source>
</evidence>
<dbReference type="PROSITE" id="PS50975">
    <property type="entry name" value="ATP_GRASP"/>
    <property type="match status" value="1"/>
</dbReference>
<feature type="binding site" evidence="24">
    <location>
        <position position="320"/>
    </location>
    <ligand>
        <name>Mg(2+)</name>
        <dbReference type="ChEBI" id="CHEBI:18420"/>
        <label>1</label>
    </ligand>
</feature>
<comment type="pathway">
    <text evidence="4 22">Cell wall biogenesis; peptidoglycan biosynthesis.</text>
</comment>
<dbReference type="UniPathway" id="UPA00219"/>
<dbReference type="GO" id="GO:0071555">
    <property type="term" value="P:cell wall organization"/>
    <property type="evidence" value="ECO:0007669"/>
    <property type="project" value="UniProtKB-KW"/>
</dbReference>
<dbReference type="FunFam" id="3.30.1490.20:FF:000007">
    <property type="entry name" value="D-alanine--D-alanine ligase"/>
    <property type="match status" value="1"/>
</dbReference>
<dbReference type="InterPro" id="IPR005905">
    <property type="entry name" value="D_ala_D_ala"/>
</dbReference>